<sequence length="531" mass="54743">MSLQARHTPTAPIGLAGGWSLDRLTPPSRLFGANGLRTGPDGRIYIAQVSGSTISALDVETGELETVSAKGSAIVGPDDIAFDADGNLYATEYYQGRVTVLDTRGNTRVLRDDLPGANGITFHQGRLFVNECRIGGRLLELNTAGEIVGVLLDGLMMPNAMEVGPDGLLYYPLLGTNEIWRIHPDGGEPERVAADLGGPDAVKFDPQGNVVSTQCGTGDVLRIDPRTGEKTVLATVGPGLDNLTFVGDRLFVSRFTGAIVEILPDGTTRDALPAGLNGPLDVAASSDGRLYVADGAFFYGLTPGRAPEVVAMLFTPGYPGYVRGVTSPAAGEFRVTTSTGQVSRYRPADQFSEVLAEGFDQLYGIDVAPDGSVAVADLGAGRVLAVRTTGVEELASGLDRPLGVAFGPDGTLYVSESGAGRIVTVGPAGVDTVADGFEQPHGVLVRDGQLLVVDAGAKELVGVDLGSKARQTIVANLPVGVPPGVTPKPLVGIAPFSGPEGPFAGITAGPDGALYLSADADGSVLVLRPGS</sequence>
<dbReference type="AlphaFoldDB" id="A0A545AS43"/>
<name>A0A545AS43_9ACTN</name>
<gene>
    <name evidence="2" type="ORF">FL583_19025</name>
</gene>
<dbReference type="EMBL" id="VIRS01000013">
    <property type="protein sequence ID" value="TQS43495.1"/>
    <property type="molecule type" value="Genomic_DNA"/>
</dbReference>
<dbReference type="InParanoid" id="A0A545AS43"/>
<dbReference type="Pfam" id="PF08450">
    <property type="entry name" value="SGL"/>
    <property type="match status" value="1"/>
</dbReference>
<dbReference type="PANTHER" id="PTHR40274">
    <property type="entry name" value="VIRGINIAMYCIN B LYASE"/>
    <property type="match status" value="1"/>
</dbReference>
<dbReference type="InterPro" id="IPR011042">
    <property type="entry name" value="6-blade_b-propeller_TolB-like"/>
</dbReference>
<evidence type="ECO:0000313" key="2">
    <source>
        <dbReference type="EMBL" id="TQS43495.1"/>
    </source>
</evidence>
<dbReference type="Gene3D" id="2.120.10.30">
    <property type="entry name" value="TolB, C-terminal domain"/>
    <property type="match status" value="3"/>
</dbReference>
<evidence type="ECO:0000313" key="3">
    <source>
        <dbReference type="Proteomes" id="UP000317982"/>
    </source>
</evidence>
<dbReference type="SUPFAM" id="SSF63829">
    <property type="entry name" value="Calcium-dependent phosphotriesterase"/>
    <property type="match status" value="2"/>
</dbReference>
<organism evidence="2 3">
    <name type="scientific">Cryptosporangium phraense</name>
    <dbReference type="NCBI Taxonomy" id="2593070"/>
    <lineage>
        <taxon>Bacteria</taxon>
        <taxon>Bacillati</taxon>
        <taxon>Actinomycetota</taxon>
        <taxon>Actinomycetes</taxon>
        <taxon>Cryptosporangiales</taxon>
        <taxon>Cryptosporangiaceae</taxon>
        <taxon>Cryptosporangium</taxon>
    </lineage>
</organism>
<dbReference type="Proteomes" id="UP000317982">
    <property type="component" value="Unassembled WGS sequence"/>
</dbReference>
<protein>
    <submittedName>
        <fullName evidence="2">PQQ-binding-like beta-propeller repeat protein</fullName>
    </submittedName>
</protein>
<dbReference type="InterPro" id="IPR013658">
    <property type="entry name" value="SGL"/>
</dbReference>
<dbReference type="OrthoDB" id="9768084at2"/>
<reference evidence="2 3" key="1">
    <citation type="submission" date="2019-07" db="EMBL/GenBank/DDBJ databases">
        <title>Cryptosporangium phraense sp. nov., isolated from plant litter.</title>
        <authorList>
            <person name="Suriyachadkun C."/>
        </authorList>
    </citation>
    <scope>NUCLEOTIDE SEQUENCE [LARGE SCALE GENOMIC DNA]</scope>
    <source>
        <strain evidence="2 3">A-T 5661</strain>
    </source>
</reference>
<dbReference type="InterPro" id="IPR051344">
    <property type="entry name" value="Vgb"/>
</dbReference>
<proteinExistence type="predicted"/>
<evidence type="ECO:0000259" key="1">
    <source>
        <dbReference type="Pfam" id="PF08450"/>
    </source>
</evidence>
<dbReference type="PANTHER" id="PTHR40274:SF4">
    <property type="entry name" value="BLL1406 PROTEIN"/>
    <property type="match status" value="1"/>
</dbReference>
<accession>A0A545AS43</accession>
<keyword evidence="3" id="KW-1185">Reference proteome</keyword>
<comment type="caution">
    <text evidence="2">The sequence shown here is derived from an EMBL/GenBank/DDBJ whole genome shotgun (WGS) entry which is preliminary data.</text>
</comment>
<feature type="domain" description="SMP-30/Gluconolactonase/LRE-like region" evidence="1">
    <location>
        <begin position="32"/>
        <end position="247"/>
    </location>
</feature>
<dbReference type="RefSeq" id="WP_142706193.1">
    <property type="nucleotide sequence ID" value="NZ_VIRS01000013.1"/>
</dbReference>